<gene>
    <name evidence="2" type="ORF">CBRE1094_LOCUS47682</name>
</gene>
<feature type="region of interest" description="Disordered" evidence="1">
    <location>
        <begin position="140"/>
        <end position="206"/>
    </location>
</feature>
<dbReference type="EMBL" id="HBGU01087290">
    <property type="protein sequence ID" value="CAD9557158.1"/>
    <property type="molecule type" value="Transcribed_RNA"/>
</dbReference>
<evidence type="ECO:0000313" key="2">
    <source>
        <dbReference type="EMBL" id="CAD9557158.1"/>
    </source>
</evidence>
<sequence length="228" mass="24556">MSSFNRSIEELLKVAGSSGVVALNVPAAAADSCAAYLHANWVDGSLPLPGRLVCQGYSSYGKTLSVHDAEKQRLHTLLITRPLLRTVRLTLPGFQAIEEYLVVWLESQYGTVVELFYAHGLRQGPATLCSTGFNIHQETSHLLSPHPHPHAHTHPHPCPRPNPHLHPHAGRTQRTTTSSSILSSSSSRPVHEVSRPQPCALSAPTTTSIMAARPALLAASARASTMPP</sequence>
<evidence type="ECO:0000256" key="1">
    <source>
        <dbReference type="SAM" id="MobiDB-lite"/>
    </source>
</evidence>
<feature type="compositionally biased region" description="Basic residues" evidence="1">
    <location>
        <begin position="147"/>
        <end position="171"/>
    </location>
</feature>
<protein>
    <submittedName>
        <fullName evidence="2">Uncharacterized protein</fullName>
    </submittedName>
</protein>
<organism evidence="2">
    <name type="scientific">Haptolina brevifila</name>
    <dbReference type="NCBI Taxonomy" id="156173"/>
    <lineage>
        <taxon>Eukaryota</taxon>
        <taxon>Haptista</taxon>
        <taxon>Haptophyta</taxon>
        <taxon>Prymnesiophyceae</taxon>
        <taxon>Prymnesiales</taxon>
        <taxon>Prymnesiaceae</taxon>
        <taxon>Haptolina</taxon>
    </lineage>
</organism>
<feature type="compositionally biased region" description="Low complexity" evidence="1">
    <location>
        <begin position="175"/>
        <end position="187"/>
    </location>
</feature>
<accession>A0A7S2JTF9</accession>
<reference evidence="2" key="1">
    <citation type="submission" date="2021-01" db="EMBL/GenBank/DDBJ databases">
        <authorList>
            <person name="Corre E."/>
            <person name="Pelletier E."/>
            <person name="Niang G."/>
            <person name="Scheremetjew M."/>
            <person name="Finn R."/>
            <person name="Kale V."/>
            <person name="Holt S."/>
            <person name="Cochrane G."/>
            <person name="Meng A."/>
            <person name="Brown T."/>
            <person name="Cohen L."/>
        </authorList>
    </citation>
    <scope>NUCLEOTIDE SEQUENCE</scope>
    <source>
        <strain evidence="2">UTEX LB 985</strain>
    </source>
</reference>
<name>A0A7S2JTF9_9EUKA</name>
<dbReference type="AlphaFoldDB" id="A0A7S2JTF9"/>
<proteinExistence type="predicted"/>